<protein>
    <submittedName>
        <fullName evidence="2">Uncharacterized protein</fullName>
    </submittedName>
</protein>
<evidence type="ECO:0000256" key="1">
    <source>
        <dbReference type="SAM" id="MobiDB-lite"/>
    </source>
</evidence>
<gene>
    <name evidence="2" type="ORF">EJB05_34367</name>
</gene>
<feature type="region of interest" description="Disordered" evidence="1">
    <location>
        <begin position="38"/>
        <end position="60"/>
    </location>
</feature>
<feature type="non-terminal residue" evidence="2">
    <location>
        <position position="1"/>
    </location>
</feature>
<dbReference type="EMBL" id="RWGY01000029">
    <property type="protein sequence ID" value="TVU18278.1"/>
    <property type="molecule type" value="Genomic_DNA"/>
</dbReference>
<dbReference type="Gramene" id="TVU18278">
    <property type="protein sequence ID" value="TVU18278"/>
    <property type="gene ID" value="EJB05_34367"/>
</dbReference>
<comment type="caution">
    <text evidence="2">The sequence shown here is derived from an EMBL/GenBank/DDBJ whole genome shotgun (WGS) entry which is preliminary data.</text>
</comment>
<accession>A0A5J9U4T9</accession>
<organism evidence="2 3">
    <name type="scientific">Eragrostis curvula</name>
    <name type="common">weeping love grass</name>
    <dbReference type="NCBI Taxonomy" id="38414"/>
    <lineage>
        <taxon>Eukaryota</taxon>
        <taxon>Viridiplantae</taxon>
        <taxon>Streptophyta</taxon>
        <taxon>Embryophyta</taxon>
        <taxon>Tracheophyta</taxon>
        <taxon>Spermatophyta</taxon>
        <taxon>Magnoliopsida</taxon>
        <taxon>Liliopsida</taxon>
        <taxon>Poales</taxon>
        <taxon>Poaceae</taxon>
        <taxon>PACMAD clade</taxon>
        <taxon>Chloridoideae</taxon>
        <taxon>Eragrostideae</taxon>
        <taxon>Eragrostidinae</taxon>
        <taxon>Eragrostis</taxon>
    </lineage>
</organism>
<sequence length="60" mass="6281">LSCESPSRRAPADLLLPSASPQLPFVLGGHRHSELQCLGQPSASPPAITGKGKLARSVHR</sequence>
<evidence type="ECO:0000313" key="3">
    <source>
        <dbReference type="Proteomes" id="UP000324897"/>
    </source>
</evidence>
<evidence type="ECO:0000313" key="2">
    <source>
        <dbReference type="EMBL" id="TVU18278.1"/>
    </source>
</evidence>
<dbReference type="Proteomes" id="UP000324897">
    <property type="component" value="Chromosome 7"/>
</dbReference>
<proteinExistence type="predicted"/>
<reference evidence="2 3" key="1">
    <citation type="journal article" date="2019" name="Sci. Rep.">
        <title>A high-quality genome of Eragrostis curvula grass provides insights into Poaceae evolution and supports new strategies to enhance forage quality.</title>
        <authorList>
            <person name="Carballo J."/>
            <person name="Santos B.A.C.M."/>
            <person name="Zappacosta D."/>
            <person name="Garbus I."/>
            <person name="Selva J.P."/>
            <person name="Gallo C.A."/>
            <person name="Diaz A."/>
            <person name="Albertini E."/>
            <person name="Caccamo M."/>
            <person name="Echenique V."/>
        </authorList>
    </citation>
    <scope>NUCLEOTIDE SEQUENCE [LARGE SCALE GENOMIC DNA]</scope>
    <source>
        <strain evidence="3">cv. Victoria</strain>
        <tissue evidence="2">Leaf</tissue>
    </source>
</reference>
<keyword evidence="3" id="KW-1185">Reference proteome</keyword>
<dbReference type="AlphaFoldDB" id="A0A5J9U4T9"/>
<name>A0A5J9U4T9_9POAL</name>